<dbReference type="InterPro" id="IPR021660">
    <property type="entry name" value="DUF3253"/>
</dbReference>
<protein>
    <submittedName>
        <fullName evidence="1">DUF3253 domain-containing protein</fullName>
    </submittedName>
</protein>
<dbReference type="InterPro" id="IPR036388">
    <property type="entry name" value="WH-like_DNA-bd_sf"/>
</dbReference>
<dbReference type="EMBL" id="JAACAK010000142">
    <property type="protein sequence ID" value="NIR76727.1"/>
    <property type="molecule type" value="Genomic_DNA"/>
</dbReference>
<dbReference type="Pfam" id="PF11625">
    <property type="entry name" value="DUF3253"/>
    <property type="match status" value="1"/>
</dbReference>
<name>A0AAE5CC63_9BACT</name>
<comment type="caution">
    <text evidence="1">The sequence shown here is derived from an EMBL/GenBank/DDBJ whole genome shotgun (WGS) entry which is preliminary data.</text>
</comment>
<gene>
    <name evidence="1" type="ORF">GWO12_16740</name>
</gene>
<evidence type="ECO:0000313" key="2">
    <source>
        <dbReference type="Proteomes" id="UP000702544"/>
    </source>
</evidence>
<dbReference type="AlphaFoldDB" id="A0AAE5CC63"/>
<organism evidence="1 2">
    <name type="scientific">Candidatus Kutchimonas denitrificans</name>
    <dbReference type="NCBI Taxonomy" id="3056748"/>
    <lineage>
        <taxon>Bacteria</taxon>
        <taxon>Pseudomonadati</taxon>
        <taxon>Gemmatimonadota</taxon>
        <taxon>Gemmatimonadia</taxon>
        <taxon>Candidatus Palauibacterales</taxon>
        <taxon>Candidatus Palauibacteraceae</taxon>
        <taxon>Candidatus Kutchimonas</taxon>
    </lineage>
</organism>
<dbReference type="InterPro" id="IPR036390">
    <property type="entry name" value="WH_DNA-bd_sf"/>
</dbReference>
<proteinExistence type="predicted"/>
<dbReference type="SUPFAM" id="SSF46785">
    <property type="entry name" value="Winged helix' DNA-binding domain"/>
    <property type="match status" value="1"/>
</dbReference>
<dbReference type="Gene3D" id="1.10.10.10">
    <property type="entry name" value="Winged helix-like DNA-binding domain superfamily/Winged helix DNA-binding domain"/>
    <property type="match status" value="1"/>
</dbReference>
<evidence type="ECO:0000313" key="1">
    <source>
        <dbReference type="EMBL" id="NIR76727.1"/>
    </source>
</evidence>
<sequence length="93" mass="10086">MDREIEVTMLRLLAARGPGGLLTLSESALAVGGDGWRGLLDRIRRVAARLVGAGLIEFVWQGRVVDPWDATTPALIRLTRGYDSTPAVTSRLN</sequence>
<accession>A0AAE5CC63</accession>
<reference evidence="1 2" key="1">
    <citation type="submission" date="2020-01" db="EMBL/GenBank/DDBJ databases">
        <title>Genomes assembled from Gulf of Kutch pelagic sediment metagenomes.</title>
        <authorList>
            <person name="Chandrashekar M."/>
            <person name="Mahajan M.S."/>
            <person name="Dave K.J."/>
            <person name="Vatsa P."/>
            <person name="Nathani N.M."/>
        </authorList>
    </citation>
    <scope>NUCLEOTIDE SEQUENCE [LARGE SCALE GENOMIC DNA]</scope>
    <source>
        <strain evidence="1">KS3-K002</strain>
    </source>
</reference>
<dbReference type="Proteomes" id="UP000702544">
    <property type="component" value="Unassembled WGS sequence"/>
</dbReference>